<organism evidence="2 3">
    <name type="scientific">Tanacetum coccineum</name>
    <dbReference type="NCBI Taxonomy" id="301880"/>
    <lineage>
        <taxon>Eukaryota</taxon>
        <taxon>Viridiplantae</taxon>
        <taxon>Streptophyta</taxon>
        <taxon>Embryophyta</taxon>
        <taxon>Tracheophyta</taxon>
        <taxon>Spermatophyta</taxon>
        <taxon>Magnoliopsida</taxon>
        <taxon>eudicotyledons</taxon>
        <taxon>Gunneridae</taxon>
        <taxon>Pentapetalae</taxon>
        <taxon>asterids</taxon>
        <taxon>campanulids</taxon>
        <taxon>Asterales</taxon>
        <taxon>Asteraceae</taxon>
        <taxon>Asteroideae</taxon>
        <taxon>Anthemideae</taxon>
        <taxon>Anthemidinae</taxon>
        <taxon>Tanacetum</taxon>
    </lineage>
</organism>
<protein>
    <submittedName>
        <fullName evidence="2">Uncharacterized protein</fullName>
    </submittedName>
</protein>
<feature type="compositionally biased region" description="Polar residues" evidence="1">
    <location>
        <begin position="55"/>
        <end position="76"/>
    </location>
</feature>
<dbReference type="Proteomes" id="UP001151760">
    <property type="component" value="Unassembled WGS sequence"/>
</dbReference>
<dbReference type="EMBL" id="BQNB010009411">
    <property type="protein sequence ID" value="GJS63173.1"/>
    <property type="molecule type" value="Genomic_DNA"/>
</dbReference>
<name>A0ABQ4XDX4_9ASTR</name>
<keyword evidence="3" id="KW-1185">Reference proteome</keyword>
<reference evidence="2" key="1">
    <citation type="journal article" date="2022" name="Int. J. Mol. Sci.">
        <title>Draft Genome of Tanacetum Coccineum: Genomic Comparison of Closely Related Tanacetum-Family Plants.</title>
        <authorList>
            <person name="Yamashiro T."/>
            <person name="Shiraishi A."/>
            <person name="Nakayama K."/>
            <person name="Satake H."/>
        </authorList>
    </citation>
    <scope>NUCLEOTIDE SEQUENCE</scope>
</reference>
<proteinExistence type="predicted"/>
<evidence type="ECO:0000256" key="1">
    <source>
        <dbReference type="SAM" id="MobiDB-lite"/>
    </source>
</evidence>
<evidence type="ECO:0000313" key="2">
    <source>
        <dbReference type="EMBL" id="GJS63173.1"/>
    </source>
</evidence>
<accession>A0ABQ4XDX4</accession>
<sequence length="211" mass="22985">MGYLHGINDAIKVTLFDVINNPWPSEPYDDERDNSDGKDTNPSSTEPVVKRASAVLTSTSDPSVSTSIKSADSSDTSNFKLDSADKLGSIIVEGGADDGGAVVRDDENISEGEGLDLYNFDMLFQESVSQDQLEGGQSIRRSSRKSVLPSKLKDYVPKSFKEVVLDSKWVDAMNSEIKALNRNNASVLTDLPKGSLEDIPEINTTKIEYLC</sequence>
<gene>
    <name evidence="2" type="ORF">Tco_0677737</name>
</gene>
<reference evidence="2" key="2">
    <citation type="submission" date="2022-01" db="EMBL/GenBank/DDBJ databases">
        <authorList>
            <person name="Yamashiro T."/>
            <person name="Shiraishi A."/>
            <person name="Satake H."/>
            <person name="Nakayama K."/>
        </authorList>
    </citation>
    <scope>NUCLEOTIDE SEQUENCE</scope>
</reference>
<evidence type="ECO:0000313" key="3">
    <source>
        <dbReference type="Proteomes" id="UP001151760"/>
    </source>
</evidence>
<comment type="caution">
    <text evidence="2">The sequence shown here is derived from an EMBL/GenBank/DDBJ whole genome shotgun (WGS) entry which is preliminary data.</text>
</comment>
<feature type="region of interest" description="Disordered" evidence="1">
    <location>
        <begin position="22"/>
        <end position="76"/>
    </location>
</feature>